<keyword evidence="2" id="KW-1185">Reference proteome</keyword>
<reference evidence="2" key="1">
    <citation type="journal article" date="2019" name="Int. J. Syst. Evol. Microbiol.">
        <title>The Global Catalogue of Microorganisms (GCM) 10K type strain sequencing project: providing services to taxonomists for standard genome sequencing and annotation.</title>
        <authorList>
            <consortium name="The Broad Institute Genomics Platform"/>
            <consortium name="The Broad Institute Genome Sequencing Center for Infectious Disease"/>
            <person name="Wu L."/>
            <person name="Ma J."/>
        </authorList>
    </citation>
    <scope>NUCLEOTIDE SEQUENCE [LARGE SCALE GENOMIC DNA]</scope>
    <source>
        <strain evidence="2">JCM 17593</strain>
    </source>
</reference>
<protein>
    <submittedName>
        <fullName evidence="1">Uncharacterized protein</fullName>
    </submittedName>
</protein>
<comment type="caution">
    <text evidence="1">The sequence shown here is derived from an EMBL/GenBank/DDBJ whole genome shotgun (WGS) entry which is preliminary data.</text>
</comment>
<dbReference type="Proteomes" id="UP001500213">
    <property type="component" value="Unassembled WGS sequence"/>
</dbReference>
<sequence length="303" mass="33313">MTTKNLGFDGADVWTIAFQPGSIRLWFGEGGTYLEVSGVWDLAWPDGSTSEYDTDSAGRHPDTARLIESLAEAHVVTAVADTETSVLDVEFDSGLKLHYEPTDSPYEEWQARNRDDRTYVCLTTNRLTWFPADSESSAADEAAPEEVAWYEGSAPRVVDLEISDRVYGVTVHAESVQLETWTGTIFLAGPFTITDETGEPHRFDPKLTASDPHTGEVLELLIDSQIETAALTAETSELDVSFTDGKRLTWAAAAKGQGHFMARHKNGRQYWSASDGGVFWYGGPKGTYPTFLVGGPKKTDRTD</sequence>
<name>A0ABP8AS94_9MICO</name>
<accession>A0ABP8AS94</accession>
<organism evidence="1 2">
    <name type="scientific">Gryllotalpicola kribbensis</name>
    <dbReference type="NCBI Taxonomy" id="993084"/>
    <lineage>
        <taxon>Bacteria</taxon>
        <taxon>Bacillati</taxon>
        <taxon>Actinomycetota</taxon>
        <taxon>Actinomycetes</taxon>
        <taxon>Micrococcales</taxon>
        <taxon>Microbacteriaceae</taxon>
        <taxon>Gryllotalpicola</taxon>
    </lineage>
</organism>
<dbReference type="RefSeq" id="WP_344775777.1">
    <property type="nucleotide sequence ID" value="NZ_BAABBX010000014.1"/>
</dbReference>
<dbReference type="InterPro" id="IPR046179">
    <property type="entry name" value="DUF6188"/>
</dbReference>
<dbReference type="Pfam" id="PF19686">
    <property type="entry name" value="DUF6188"/>
    <property type="match status" value="1"/>
</dbReference>
<evidence type="ECO:0000313" key="1">
    <source>
        <dbReference type="EMBL" id="GAA4189205.1"/>
    </source>
</evidence>
<evidence type="ECO:0000313" key="2">
    <source>
        <dbReference type="Proteomes" id="UP001500213"/>
    </source>
</evidence>
<dbReference type="EMBL" id="BAABBX010000014">
    <property type="protein sequence ID" value="GAA4189205.1"/>
    <property type="molecule type" value="Genomic_DNA"/>
</dbReference>
<proteinExistence type="predicted"/>
<gene>
    <name evidence="1" type="ORF">GCM10022288_16630</name>
</gene>